<organism evidence="1 2">
    <name type="scientific">Psychroserpens algicola</name>
    <dbReference type="NCBI Taxonomy" id="1719034"/>
    <lineage>
        <taxon>Bacteria</taxon>
        <taxon>Pseudomonadati</taxon>
        <taxon>Bacteroidota</taxon>
        <taxon>Flavobacteriia</taxon>
        <taxon>Flavobacteriales</taxon>
        <taxon>Flavobacteriaceae</taxon>
        <taxon>Psychroserpens</taxon>
    </lineage>
</organism>
<dbReference type="EMBL" id="JALPQF010000017">
    <property type="protein sequence ID" value="MCK8481927.1"/>
    <property type="molecule type" value="Genomic_DNA"/>
</dbReference>
<evidence type="ECO:0000313" key="2">
    <source>
        <dbReference type="Proteomes" id="UP001203687"/>
    </source>
</evidence>
<comment type="caution">
    <text evidence="1">The sequence shown here is derived from an EMBL/GenBank/DDBJ whole genome shotgun (WGS) entry which is preliminary data.</text>
</comment>
<dbReference type="SUPFAM" id="SSF56059">
    <property type="entry name" value="Glutathione synthetase ATP-binding domain-like"/>
    <property type="match status" value="1"/>
</dbReference>
<reference evidence="1" key="1">
    <citation type="submission" date="2022-04" db="EMBL/GenBank/DDBJ databases">
        <authorList>
            <person name="Ren T."/>
        </authorList>
    </citation>
    <scope>NUCLEOTIDE SEQUENCE</scope>
    <source>
        <strain evidence="1">F63249</strain>
    </source>
</reference>
<sequence length="332" mass="38578">MILIFSQDKNEPSTDSIIDWLDMYKKPFKRFNGIDFYKKVSISIQDGAFKIQLPNVDLEHTNLIWLRRWVTRDNSKDIFIKNPQNKDRVITQINEYTKSELKVLLDFFFKSIPDDLLFSSIRTEEINKLLVLKKARELGLPIPETHILTKKSEYDKLVKKGNLITKAISNGATVDVDNEKFVGYTATVELLPEIMNESFSPSLFQSKIEKKYEIRSFYLSGKFYSMAIFSQGDHQTEVDFRRYNDKAPNRTVPYQLPKEIEVKLAQLAQSFGLNTGSFDLIKTIDNDYVFLEVNPGGQFEMVSKPCNYNLEKRIAIELIKSSEQNENNRSFT</sequence>
<dbReference type="Proteomes" id="UP001203687">
    <property type="component" value="Unassembled WGS sequence"/>
</dbReference>
<dbReference type="NCBIfam" id="TIGR04192">
    <property type="entry name" value="GRASP_w_spasm"/>
    <property type="match status" value="1"/>
</dbReference>
<protein>
    <submittedName>
        <fullName evidence="1">Grasp-with-spasm system ATP-grasp peptide maturase</fullName>
    </submittedName>
</protein>
<dbReference type="Gene3D" id="3.30.470.20">
    <property type="entry name" value="ATP-grasp fold, B domain"/>
    <property type="match status" value="1"/>
</dbReference>
<dbReference type="PANTHER" id="PTHR21621">
    <property type="entry name" value="RIBOSOMAL PROTEIN S6 MODIFICATION PROTEIN"/>
    <property type="match status" value="1"/>
</dbReference>
<evidence type="ECO:0000313" key="1">
    <source>
        <dbReference type="EMBL" id="MCK8481927.1"/>
    </source>
</evidence>
<accession>A0ABT0HDN8</accession>
<dbReference type="RefSeq" id="WP_248413708.1">
    <property type="nucleotide sequence ID" value="NZ_JALPQF010000017.1"/>
</dbReference>
<name>A0ABT0HDN8_9FLAO</name>
<dbReference type="InterPro" id="IPR026455">
    <property type="entry name" value="GRASP_w_spasm"/>
</dbReference>
<gene>
    <name evidence="1" type="primary">gwsG</name>
    <name evidence="1" type="ORF">MUY34_14935</name>
</gene>
<dbReference type="PANTHER" id="PTHR21621:SF0">
    <property type="entry name" value="BETA-CITRYLGLUTAMATE SYNTHASE B-RELATED"/>
    <property type="match status" value="1"/>
</dbReference>
<proteinExistence type="predicted"/>
<keyword evidence="2" id="KW-1185">Reference proteome</keyword>